<dbReference type="GO" id="GO:0071949">
    <property type="term" value="F:FAD binding"/>
    <property type="evidence" value="ECO:0007669"/>
    <property type="project" value="TreeGrafter"/>
</dbReference>
<dbReference type="Gene3D" id="3.40.50.620">
    <property type="entry name" value="HUPs"/>
    <property type="match status" value="1"/>
</dbReference>
<dbReference type="InterPro" id="IPR018394">
    <property type="entry name" value="DNA_photolyase_1_CS_C"/>
</dbReference>
<dbReference type="HOGENOM" id="CLU_010348_2_2_5"/>
<evidence type="ECO:0000313" key="13">
    <source>
        <dbReference type="Proteomes" id="UP000002586"/>
    </source>
</evidence>
<dbReference type="SUPFAM" id="SSF52425">
    <property type="entry name" value="Cryptochrome/photolyase, N-terminal domain"/>
    <property type="match status" value="1"/>
</dbReference>
<keyword evidence="6 10" id="KW-0157">Chromophore</keyword>
<keyword evidence="5 8" id="KW-0274">FAD</keyword>
<evidence type="ECO:0000256" key="9">
    <source>
        <dbReference type="PIRSR" id="PIRSR602081-2"/>
    </source>
</evidence>
<dbReference type="GO" id="GO:0000719">
    <property type="term" value="P:photoreactive repair"/>
    <property type="evidence" value="ECO:0007669"/>
    <property type="project" value="UniProtKB-ARBA"/>
</dbReference>
<feature type="site" description="Electron transfer via tryptophanyl radical" evidence="9">
    <location>
        <position position="383"/>
    </location>
</feature>
<dbReference type="Proteomes" id="UP000002586">
    <property type="component" value="Chromosome"/>
</dbReference>
<dbReference type="InterPro" id="IPR006050">
    <property type="entry name" value="DNA_photolyase_N"/>
</dbReference>
<evidence type="ECO:0000256" key="5">
    <source>
        <dbReference type="ARBA" id="ARBA00022827"/>
    </source>
</evidence>
<dbReference type="FunFam" id="1.10.579.10:FF:000003">
    <property type="entry name" value="Deoxyribodipyrimidine photo-lyase"/>
    <property type="match status" value="1"/>
</dbReference>
<evidence type="ECO:0000256" key="10">
    <source>
        <dbReference type="RuleBase" id="RU004182"/>
    </source>
</evidence>
<dbReference type="Pfam" id="PF00875">
    <property type="entry name" value="DNA_photolyase"/>
    <property type="match status" value="1"/>
</dbReference>
<keyword evidence="4 8" id="KW-0285">Flavoprotein</keyword>
<evidence type="ECO:0000256" key="1">
    <source>
        <dbReference type="ARBA" id="ARBA00001932"/>
    </source>
</evidence>
<dbReference type="RefSeq" id="WP_011712812.1">
    <property type="nucleotide sequence ID" value="NC_008576.1"/>
</dbReference>
<keyword evidence="13" id="KW-1185">Reference proteome</keyword>
<feature type="site" description="Electron transfer via tryptophanyl radical" evidence="9">
    <location>
        <position position="307"/>
    </location>
</feature>
<comment type="similarity">
    <text evidence="10">Belongs to the DNA photolyase family.</text>
</comment>
<dbReference type="AlphaFoldDB" id="A0L6R4"/>
<evidence type="ECO:0000256" key="7">
    <source>
        <dbReference type="ARBA" id="ARBA00033999"/>
    </source>
</evidence>
<dbReference type="PROSITE" id="PS51645">
    <property type="entry name" value="PHR_CRY_ALPHA_BETA"/>
    <property type="match status" value="1"/>
</dbReference>
<name>A0L6R4_MAGMM</name>
<dbReference type="Pfam" id="PF03441">
    <property type="entry name" value="FAD_binding_7"/>
    <property type="match status" value="1"/>
</dbReference>
<dbReference type="GO" id="GO:0009416">
    <property type="term" value="P:response to light stimulus"/>
    <property type="evidence" value="ECO:0007669"/>
    <property type="project" value="TreeGrafter"/>
</dbReference>
<dbReference type="PROSITE" id="PS00394">
    <property type="entry name" value="DNA_PHOTOLYASES_1_1"/>
    <property type="match status" value="1"/>
</dbReference>
<feature type="site" description="Electron transfer via tryptophanyl radical" evidence="9">
    <location>
        <position position="360"/>
    </location>
</feature>
<feature type="binding site" evidence="8">
    <location>
        <position position="227"/>
    </location>
    <ligand>
        <name>FAD</name>
        <dbReference type="ChEBI" id="CHEBI:57692"/>
    </ligand>
</feature>
<evidence type="ECO:0000256" key="3">
    <source>
        <dbReference type="ARBA" id="ARBA00014046"/>
    </source>
</evidence>
<dbReference type="KEGG" id="mgm:Mmc1_1145"/>
<dbReference type="SUPFAM" id="SSF48173">
    <property type="entry name" value="Cryptochrome/photolyase FAD-binding domain"/>
    <property type="match status" value="1"/>
</dbReference>
<dbReference type="EMBL" id="CP000471">
    <property type="protein sequence ID" value="ABK43657.1"/>
    <property type="molecule type" value="Genomic_DNA"/>
</dbReference>
<accession>A0L6R4</accession>
<comment type="cofactor">
    <cofactor evidence="1">
        <name>(6R)-5,10-methylene-5,6,7,8-tetrahydrofolate</name>
        <dbReference type="ChEBI" id="CHEBI:15636"/>
    </cofactor>
</comment>
<feature type="binding site" evidence="8">
    <location>
        <begin position="373"/>
        <end position="375"/>
    </location>
    <ligand>
        <name>FAD</name>
        <dbReference type="ChEBI" id="CHEBI:57692"/>
    </ligand>
</feature>
<reference evidence="13" key="1">
    <citation type="journal article" date="2009" name="Appl. Environ. Microbiol.">
        <title>Complete genome sequence of the chemolithoautotrophic marine magnetotactic coccus strain MC-1.</title>
        <authorList>
            <person name="Schubbe S."/>
            <person name="Williams T.J."/>
            <person name="Xie G."/>
            <person name="Kiss H.E."/>
            <person name="Brettin T.S."/>
            <person name="Martinez D."/>
            <person name="Ross C.A."/>
            <person name="Schuler D."/>
            <person name="Cox B.L."/>
            <person name="Nealson K.H."/>
            <person name="Bazylinski D.A."/>
        </authorList>
    </citation>
    <scope>NUCLEOTIDE SEQUENCE [LARGE SCALE GENOMIC DNA]</scope>
    <source>
        <strain evidence="13">ATCC BAA-1437 / JCM 17883 / MC-1</strain>
    </source>
</reference>
<comment type="catalytic activity">
    <reaction evidence="7">
        <text>cyclobutadipyrimidine (in DNA) = 2 pyrimidine residues (in DNA).</text>
        <dbReference type="EC" id="4.1.99.3"/>
    </reaction>
</comment>
<comment type="cofactor">
    <cofactor evidence="8">
        <name>FAD</name>
        <dbReference type="ChEBI" id="CHEBI:57692"/>
    </cofactor>
    <text evidence="8">Binds 1 FAD per subunit.</text>
</comment>
<dbReference type="GO" id="GO:0003904">
    <property type="term" value="F:deoxyribodipyrimidine photo-lyase activity"/>
    <property type="evidence" value="ECO:0007669"/>
    <property type="project" value="UniProtKB-EC"/>
</dbReference>
<feature type="binding site" evidence="8">
    <location>
        <begin position="239"/>
        <end position="243"/>
    </location>
    <ligand>
        <name>FAD</name>
        <dbReference type="ChEBI" id="CHEBI:57692"/>
    </ligand>
</feature>
<dbReference type="OrthoDB" id="9772484at2"/>
<dbReference type="eggNOG" id="COG0415">
    <property type="taxonomic scope" value="Bacteria"/>
</dbReference>
<dbReference type="STRING" id="156889.Mmc1_1145"/>
<keyword evidence="12" id="KW-0456">Lyase</keyword>
<dbReference type="InterPro" id="IPR014729">
    <property type="entry name" value="Rossmann-like_a/b/a_fold"/>
</dbReference>
<proteinExistence type="inferred from homology"/>
<dbReference type="InterPro" id="IPR002081">
    <property type="entry name" value="Cryptochrome/DNA_photolyase_1"/>
</dbReference>
<dbReference type="InterPro" id="IPR036155">
    <property type="entry name" value="Crypto/Photolyase_N_sf"/>
</dbReference>
<feature type="binding site" evidence="8">
    <location>
        <position position="273"/>
    </location>
    <ligand>
        <name>FAD</name>
        <dbReference type="ChEBI" id="CHEBI:57692"/>
    </ligand>
</feature>
<reference evidence="12 13" key="2">
    <citation type="journal article" date="2012" name="Int. J. Syst. Evol. Microbiol.">
        <title>Magnetococcus marinus gen. nov., sp. nov., a marine, magnetotactic bacterium that represents a novel lineage (Magnetococcaceae fam. nov.; Magnetococcales ord. nov.) at the base of the Alphaproteobacteria.</title>
        <authorList>
            <person name="Bazylinski D.A."/>
            <person name="Williams T.J."/>
            <person name="Lefevre C.T."/>
            <person name="Berg R.J."/>
            <person name="Zhang C.L."/>
            <person name="Bowser S.S."/>
            <person name="Dean A.J."/>
            <person name="Beveridge T.J."/>
        </authorList>
    </citation>
    <scope>NUCLEOTIDE SEQUENCE [LARGE SCALE GENOMIC DNA]</scope>
    <source>
        <strain evidence="13">ATCC BAA-1437 / JCM 17883 / MC-1</strain>
    </source>
</reference>
<dbReference type="PANTHER" id="PTHR11455">
    <property type="entry name" value="CRYPTOCHROME"/>
    <property type="match status" value="1"/>
</dbReference>
<dbReference type="Gene3D" id="1.25.40.80">
    <property type="match status" value="1"/>
</dbReference>
<dbReference type="InterPro" id="IPR036134">
    <property type="entry name" value="Crypto/Photolyase_FAD-like_sf"/>
</dbReference>
<sequence>MVQHSPTVIVWFRRDLRLSDNPALLAATAMGQVLPVYIHENNQQEGGGGAWRWGLQQALAALNADLQGKLCCYVGDPARLLPEVAHAVGATGVYWNRLYTPQAIKRDRAIKQSLIERGLQVRSFNGSLLWEPWQVLKADKTPYKVFTPYYRRGCLVQDVPRQPMDAPPTVTWATLPAAAPAPSMQALDALLLGDVSWHKKWHGIWSMGEEAAQTRFEHFLSHGLACYDQGRDFPGRDCTSRLSTALQYGLLSPNQVWYGLEHAKADEHSVDKFRSELAWREFAYYQLFHFPSLPHKNFQPKFDHFPWLEDEVALGRWQTGQTGIPIVDAGMRELWQTGVMHNRVRMLVGSFLVKNLLLDWRAGAAWFKDCLVDYDLAINSASWQWVAGCGADAAPYFRIFNPVTQGEKFDRNGTYTRRFVPELANLPDQYLFKPWMAPASILRQAGVRLGQDYPEPLVDLAASRAQALAAFQALKI</sequence>
<evidence type="ECO:0000256" key="8">
    <source>
        <dbReference type="PIRSR" id="PIRSR602081-1"/>
    </source>
</evidence>
<dbReference type="Gene3D" id="1.10.579.10">
    <property type="entry name" value="DNA Cyclobutane Dipyrimidine Photolyase, subunit A, domain 3"/>
    <property type="match status" value="1"/>
</dbReference>
<evidence type="ECO:0000313" key="12">
    <source>
        <dbReference type="EMBL" id="ABK43657.1"/>
    </source>
</evidence>
<dbReference type="PANTHER" id="PTHR11455:SF9">
    <property type="entry name" value="CRYPTOCHROME CIRCADIAN CLOCK 5 ISOFORM X1"/>
    <property type="match status" value="1"/>
</dbReference>
<dbReference type="PRINTS" id="PR00147">
    <property type="entry name" value="DNAPHOTLYASE"/>
</dbReference>
<evidence type="ECO:0000256" key="4">
    <source>
        <dbReference type="ARBA" id="ARBA00022630"/>
    </source>
</evidence>
<dbReference type="EC" id="4.1.99.3" evidence="2"/>
<dbReference type="InterPro" id="IPR005101">
    <property type="entry name" value="Cryptochr/Photolyase_FAD-bd"/>
</dbReference>
<feature type="domain" description="Photolyase/cryptochrome alpha/beta" evidence="11">
    <location>
        <begin position="6"/>
        <end position="129"/>
    </location>
</feature>
<evidence type="ECO:0000256" key="6">
    <source>
        <dbReference type="ARBA" id="ARBA00022991"/>
    </source>
</evidence>
<protein>
    <recommendedName>
        <fullName evidence="3">Deoxyribodipyrimidine photo-lyase</fullName>
        <ecNumber evidence="2">4.1.99.3</ecNumber>
    </recommendedName>
</protein>
<evidence type="ECO:0000256" key="2">
    <source>
        <dbReference type="ARBA" id="ARBA00013149"/>
    </source>
</evidence>
<evidence type="ECO:0000259" key="11">
    <source>
        <dbReference type="PROSITE" id="PS51645"/>
    </source>
</evidence>
<organism evidence="12 13">
    <name type="scientific">Magnetococcus marinus (strain ATCC BAA-1437 / JCM 17883 / MC-1)</name>
    <dbReference type="NCBI Taxonomy" id="156889"/>
    <lineage>
        <taxon>Bacteria</taxon>
        <taxon>Pseudomonadati</taxon>
        <taxon>Pseudomonadota</taxon>
        <taxon>Magnetococcia</taxon>
        <taxon>Magnetococcales</taxon>
        <taxon>Magnetococcaceae</taxon>
        <taxon>Magnetococcus</taxon>
    </lineage>
</organism>
<gene>
    <name evidence="12" type="ordered locus">Mmc1_1145</name>
</gene>
<dbReference type="GO" id="GO:0003677">
    <property type="term" value="F:DNA binding"/>
    <property type="evidence" value="ECO:0007669"/>
    <property type="project" value="TreeGrafter"/>
</dbReference>